<feature type="transmembrane region" description="Helical" evidence="6">
    <location>
        <begin position="251"/>
        <end position="270"/>
    </location>
</feature>
<dbReference type="KEGG" id="psai:C3B54_111511"/>
<name>A0A2L2BS28_9MICO</name>
<feature type="transmembrane region" description="Helical" evidence="6">
    <location>
        <begin position="85"/>
        <end position="103"/>
    </location>
</feature>
<evidence type="ECO:0000256" key="3">
    <source>
        <dbReference type="ARBA" id="ARBA00022692"/>
    </source>
</evidence>
<feature type="transmembrane region" description="Helical" evidence="6">
    <location>
        <begin position="6"/>
        <end position="27"/>
    </location>
</feature>
<dbReference type="PANTHER" id="PTHR35007:SF3">
    <property type="entry name" value="POSSIBLE CONSERVED ALANINE RICH MEMBRANE PROTEIN"/>
    <property type="match status" value="1"/>
</dbReference>
<dbReference type="PANTHER" id="PTHR35007">
    <property type="entry name" value="INTEGRAL MEMBRANE PROTEIN-RELATED"/>
    <property type="match status" value="1"/>
</dbReference>
<dbReference type="OrthoDB" id="3217742at2"/>
<keyword evidence="9" id="KW-1185">Reference proteome</keyword>
<keyword evidence="2" id="KW-1003">Cell membrane</keyword>
<keyword evidence="3 6" id="KW-0812">Transmembrane</keyword>
<evidence type="ECO:0000256" key="5">
    <source>
        <dbReference type="ARBA" id="ARBA00023136"/>
    </source>
</evidence>
<feature type="domain" description="Type II secretion system protein GspF" evidence="7">
    <location>
        <begin position="149"/>
        <end position="270"/>
    </location>
</feature>
<evidence type="ECO:0000256" key="4">
    <source>
        <dbReference type="ARBA" id="ARBA00022989"/>
    </source>
</evidence>
<reference evidence="8 9" key="1">
    <citation type="submission" date="2018-02" db="EMBL/GenBank/DDBJ databases">
        <title>Complete genome of the streamlined marine actinobacterium Pontimonas salivibrio CL-TW6 adapted to coastal planktonic lifestype.</title>
        <authorList>
            <person name="Cho B.C."/>
            <person name="Hardies S.C."/>
            <person name="Jang G.I."/>
            <person name="Hwang C.Y."/>
        </authorList>
    </citation>
    <scope>NUCLEOTIDE SEQUENCE [LARGE SCALE GENOMIC DNA]</scope>
    <source>
        <strain evidence="8 9">CL-TW6</strain>
    </source>
</reference>
<evidence type="ECO:0000256" key="2">
    <source>
        <dbReference type="ARBA" id="ARBA00022475"/>
    </source>
</evidence>
<dbReference type="GO" id="GO:0005886">
    <property type="term" value="C:plasma membrane"/>
    <property type="evidence" value="ECO:0007669"/>
    <property type="project" value="UniProtKB-SubCell"/>
</dbReference>
<accession>A0A2L2BS28</accession>
<evidence type="ECO:0000259" key="7">
    <source>
        <dbReference type="Pfam" id="PF00482"/>
    </source>
</evidence>
<protein>
    <submittedName>
        <fullName evidence="8">Fimbriae secretion channel subunit B TadB</fullName>
    </submittedName>
</protein>
<evidence type="ECO:0000256" key="6">
    <source>
        <dbReference type="SAM" id="Phobius"/>
    </source>
</evidence>
<organism evidence="8 9">
    <name type="scientific">Pontimonas salivibrio</name>
    <dbReference type="NCBI Taxonomy" id="1159327"/>
    <lineage>
        <taxon>Bacteria</taxon>
        <taxon>Bacillati</taxon>
        <taxon>Actinomycetota</taxon>
        <taxon>Actinomycetes</taxon>
        <taxon>Micrococcales</taxon>
        <taxon>Microbacteriaceae</taxon>
        <taxon>Pontimonas</taxon>
    </lineage>
</organism>
<keyword evidence="4 6" id="KW-1133">Transmembrane helix</keyword>
<evidence type="ECO:0000256" key="1">
    <source>
        <dbReference type="ARBA" id="ARBA00004651"/>
    </source>
</evidence>
<feature type="transmembrane region" description="Helical" evidence="6">
    <location>
        <begin position="282"/>
        <end position="300"/>
    </location>
</feature>
<dbReference type="Proteomes" id="UP000243077">
    <property type="component" value="Chromosome"/>
</dbReference>
<dbReference type="EMBL" id="CP026923">
    <property type="protein sequence ID" value="AVG24450.1"/>
    <property type="molecule type" value="Genomic_DNA"/>
</dbReference>
<dbReference type="Pfam" id="PF00482">
    <property type="entry name" value="T2SSF"/>
    <property type="match status" value="1"/>
</dbReference>
<sequence>MTWWEALAVVSGLGLAAGILVLFSVFVTSADPWLDSSQAAHVKAEPGPGKAIGMGGVRAGVMTRGVGQVQQLLDQAGWGSLRAPVVMALWVLVAVLLAALVGVFIPIPVLMPLAMVGFGLAGRALLQGRIEARQRRLRAAWPGLVDHIRQVIRSGGGVAEAVAGLEHHSPGELRGFFAAFGREVEAGTRVDSALAQLKDEVADPVADRIIEALRMAHEVGGRELPSVLHSLQASVRADIAVREDALAKQSWIRAASRLGVAAPWLVLVVLSGRTETVQAYDSPAGVAVIVGGALLSALAFRMMSRLGRLPVDQRWFASPVLGVG</sequence>
<dbReference type="InterPro" id="IPR018076">
    <property type="entry name" value="T2SS_GspF_dom"/>
</dbReference>
<comment type="subcellular location">
    <subcellularLocation>
        <location evidence="1">Cell membrane</location>
        <topology evidence="1">Multi-pass membrane protein</topology>
    </subcellularLocation>
</comment>
<dbReference type="AlphaFoldDB" id="A0A2L2BS28"/>
<evidence type="ECO:0000313" key="9">
    <source>
        <dbReference type="Proteomes" id="UP000243077"/>
    </source>
</evidence>
<keyword evidence="5 6" id="KW-0472">Membrane</keyword>
<dbReference type="RefSeq" id="WP_104913924.1">
    <property type="nucleotide sequence ID" value="NZ_CP026923.1"/>
</dbReference>
<proteinExistence type="predicted"/>
<gene>
    <name evidence="8" type="ORF">C3B54_111511</name>
</gene>
<evidence type="ECO:0000313" key="8">
    <source>
        <dbReference type="EMBL" id="AVG24450.1"/>
    </source>
</evidence>